<keyword evidence="3" id="KW-1185">Reference proteome</keyword>
<keyword evidence="1" id="KW-0472">Membrane</keyword>
<feature type="transmembrane region" description="Helical" evidence="1">
    <location>
        <begin position="188"/>
        <end position="204"/>
    </location>
</feature>
<name>A0A0C9MGB0_9FUNG</name>
<dbReference type="Proteomes" id="UP000053815">
    <property type="component" value="Unassembled WGS sequence"/>
</dbReference>
<protein>
    <submittedName>
        <fullName evidence="2">Uncharacterized protein</fullName>
    </submittedName>
</protein>
<accession>A0A0C9MGB0</accession>
<dbReference type="AlphaFoldDB" id="A0A0C9MGB0"/>
<dbReference type="OrthoDB" id="2214963at2759"/>
<evidence type="ECO:0000313" key="2">
    <source>
        <dbReference type="EMBL" id="GAN06279.1"/>
    </source>
</evidence>
<evidence type="ECO:0000313" key="3">
    <source>
        <dbReference type="Proteomes" id="UP000053815"/>
    </source>
</evidence>
<reference evidence="2" key="1">
    <citation type="submission" date="2014-09" db="EMBL/GenBank/DDBJ databases">
        <title>Draft genome sequence of an oleaginous Mucoromycotina fungus Mucor ambiguus NBRC6742.</title>
        <authorList>
            <person name="Takeda I."/>
            <person name="Yamane N."/>
            <person name="Morita T."/>
            <person name="Tamano K."/>
            <person name="Machida M."/>
            <person name="Baker S."/>
            <person name="Koike H."/>
        </authorList>
    </citation>
    <scope>NUCLEOTIDE SEQUENCE</scope>
    <source>
        <strain evidence="2">NBRC 6742</strain>
    </source>
</reference>
<keyword evidence="1" id="KW-1133">Transmembrane helix</keyword>
<keyword evidence="1" id="KW-0812">Transmembrane</keyword>
<dbReference type="EMBL" id="DF836407">
    <property type="protein sequence ID" value="GAN06279.1"/>
    <property type="molecule type" value="Genomic_DNA"/>
</dbReference>
<organism evidence="2">
    <name type="scientific">Mucor ambiguus</name>
    <dbReference type="NCBI Taxonomy" id="91626"/>
    <lineage>
        <taxon>Eukaryota</taxon>
        <taxon>Fungi</taxon>
        <taxon>Fungi incertae sedis</taxon>
        <taxon>Mucoromycota</taxon>
        <taxon>Mucoromycotina</taxon>
        <taxon>Mucoromycetes</taxon>
        <taxon>Mucorales</taxon>
        <taxon>Mucorineae</taxon>
        <taxon>Mucoraceae</taxon>
        <taxon>Mucor</taxon>
    </lineage>
</organism>
<proteinExistence type="predicted"/>
<evidence type="ECO:0000256" key="1">
    <source>
        <dbReference type="SAM" id="Phobius"/>
    </source>
</evidence>
<gene>
    <name evidence="2" type="ORF">MAM1_0118d05759</name>
</gene>
<sequence>MATTLEKKYTVNPDYQAAFDELQKETICFMRSNDKVIYSIHQTIERLQHLVVIVKLRNKADPIATKYQENPPSASSVHALPSITAKTSILEDIARMIEIYNQYFYAMDRINSITSKNLDKLGTQDISDDEDMQWYRGFLRFNKAEAADFSEEVRALKSLSDIAIAQGKTPQVAPKAAAEKELSDSEKVWFFFLFCIIIVVYMWYKASNAAEGTP</sequence>